<dbReference type="STRING" id="119000.SAMN05661010_02471"/>
<sequence>MESKFKDGLYRLTQLSTAAVMLILTLTPQDGVSRLLLAACAFGLAASALSRRRIAALSNAIVPPLLAVMLSLLLWVSPEQHAMWLWGWAAILALPQRLPLLIVHATLAALCWWWVQGAIGIEQSLLAGALLIALMLLGLAHGLGLQGLWQGMNHRAFPTPGMPLWTMAQLTHDLPLEIARCAREGSHGELLLLRSPSARQPTLASALATATRSFENRYRIDRHTLGVLLISRDVDEAHQRREALIEALPLPRQARFIALAPALSLPSQLSAMTRQKQAVVTLEEFS</sequence>
<reference evidence="2 3" key="1">
    <citation type="submission" date="2016-10" db="EMBL/GenBank/DDBJ databases">
        <authorList>
            <person name="de Groot N.N."/>
        </authorList>
    </citation>
    <scope>NUCLEOTIDE SEQUENCE [LARGE SCALE GENOMIC DNA]</scope>
    <source>
        <strain evidence="2 3">DSM 14789</strain>
    </source>
</reference>
<evidence type="ECO:0000313" key="3">
    <source>
        <dbReference type="Proteomes" id="UP000198654"/>
    </source>
</evidence>
<feature type="transmembrane region" description="Helical" evidence="1">
    <location>
        <begin position="32"/>
        <end position="49"/>
    </location>
</feature>
<accession>A0A1G9MQA4</accession>
<dbReference type="OrthoDB" id="6182046at2"/>
<evidence type="ECO:0000256" key="1">
    <source>
        <dbReference type="SAM" id="Phobius"/>
    </source>
</evidence>
<keyword evidence="3" id="KW-1185">Reference proteome</keyword>
<dbReference type="AlphaFoldDB" id="A0A1G9MQA4"/>
<dbReference type="Proteomes" id="UP000198654">
    <property type="component" value="Unassembled WGS sequence"/>
</dbReference>
<dbReference type="RefSeq" id="WP_089728997.1">
    <property type="nucleotide sequence ID" value="NZ_FNGI01000007.1"/>
</dbReference>
<feature type="transmembrane region" description="Helical" evidence="1">
    <location>
        <begin position="56"/>
        <end position="77"/>
    </location>
</feature>
<keyword evidence="1" id="KW-0472">Membrane</keyword>
<gene>
    <name evidence="2" type="ORF">SAMN05661010_02471</name>
</gene>
<name>A0A1G9MQA4_9GAMM</name>
<feature type="transmembrane region" description="Helical" evidence="1">
    <location>
        <begin position="127"/>
        <end position="149"/>
    </location>
</feature>
<keyword evidence="1" id="KW-1133">Transmembrane helix</keyword>
<feature type="transmembrane region" description="Helical" evidence="1">
    <location>
        <begin position="97"/>
        <end position="115"/>
    </location>
</feature>
<protein>
    <recommendedName>
        <fullName evidence="4">GGDEF domain-containing protein, diguanylate cyclase (C-di-GMP synthetase) or its enzymatically inactive variants</fullName>
    </recommendedName>
</protein>
<evidence type="ECO:0008006" key="4">
    <source>
        <dbReference type="Google" id="ProtNLM"/>
    </source>
</evidence>
<evidence type="ECO:0000313" key="2">
    <source>
        <dbReference type="EMBL" id="SDL76283.1"/>
    </source>
</evidence>
<proteinExistence type="predicted"/>
<keyword evidence="1" id="KW-0812">Transmembrane</keyword>
<dbReference type="EMBL" id="FNGI01000007">
    <property type="protein sequence ID" value="SDL76283.1"/>
    <property type="molecule type" value="Genomic_DNA"/>
</dbReference>
<organism evidence="2 3">
    <name type="scientific">Modicisalibacter muralis</name>
    <dbReference type="NCBI Taxonomy" id="119000"/>
    <lineage>
        <taxon>Bacteria</taxon>
        <taxon>Pseudomonadati</taxon>
        <taxon>Pseudomonadota</taxon>
        <taxon>Gammaproteobacteria</taxon>
        <taxon>Oceanospirillales</taxon>
        <taxon>Halomonadaceae</taxon>
        <taxon>Modicisalibacter</taxon>
    </lineage>
</organism>